<evidence type="ECO:0000256" key="1">
    <source>
        <dbReference type="SAM" id="MobiDB-lite"/>
    </source>
</evidence>
<accession>A0A1I8F327</accession>
<evidence type="ECO:0000313" key="2">
    <source>
        <dbReference type="Proteomes" id="UP000095280"/>
    </source>
</evidence>
<feature type="compositionally biased region" description="Low complexity" evidence="1">
    <location>
        <begin position="59"/>
        <end position="72"/>
    </location>
</feature>
<proteinExistence type="predicted"/>
<feature type="region of interest" description="Disordered" evidence="1">
    <location>
        <begin position="49"/>
        <end position="99"/>
    </location>
</feature>
<evidence type="ECO:0000313" key="3">
    <source>
        <dbReference type="WBParaSite" id="maker-unitig_17322-snap-gene-0.1-mRNA-1"/>
    </source>
</evidence>
<protein>
    <submittedName>
        <fullName evidence="3">Uncharacterized protein</fullName>
    </submittedName>
</protein>
<sequence length="99" mass="10767">MASRTRRPGACELLEDAPTVDPAAGCRTAGYRTRLLRFWRRRCRSAGRRLRLLPPPPATTSRSASRKASTSSGCAVARRPKSVRPRLGSFARGTAPSCV</sequence>
<reference evidence="3" key="1">
    <citation type="submission" date="2016-11" db="UniProtKB">
        <authorList>
            <consortium name="WormBaseParasite"/>
        </authorList>
    </citation>
    <scope>IDENTIFICATION</scope>
</reference>
<dbReference type="Proteomes" id="UP000095280">
    <property type="component" value="Unplaced"/>
</dbReference>
<name>A0A1I8F327_9PLAT</name>
<dbReference type="AlphaFoldDB" id="A0A1I8F327"/>
<organism evidence="2 3">
    <name type="scientific">Macrostomum lignano</name>
    <dbReference type="NCBI Taxonomy" id="282301"/>
    <lineage>
        <taxon>Eukaryota</taxon>
        <taxon>Metazoa</taxon>
        <taxon>Spiralia</taxon>
        <taxon>Lophotrochozoa</taxon>
        <taxon>Platyhelminthes</taxon>
        <taxon>Rhabditophora</taxon>
        <taxon>Macrostomorpha</taxon>
        <taxon>Macrostomida</taxon>
        <taxon>Macrostomidae</taxon>
        <taxon>Macrostomum</taxon>
    </lineage>
</organism>
<dbReference type="WBParaSite" id="maker-unitig_17322-snap-gene-0.1-mRNA-1">
    <property type="protein sequence ID" value="maker-unitig_17322-snap-gene-0.1-mRNA-1"/>
    <property type="gene ID" value="maker-unitig_17322-snap-gene-0.1"/>
</dbReference>
<keyword evidence="2" id="KW-1185">Reference proteome</keyword>